<evidence type="ECO:0000313" key="4">
    <source>
        <dbReference type="Proteomes" id="UP001228139"/>
    </source>
</evidence>
<dbReference type="InterPro" id="IPR009739">
    <property type="entry name" value="LprI-like_N"/>
</dbReference>
<dbReference type="KEGG" id="epi:Q3V30_18685"/>
<protein>
    <submittedName>
        <fullName evidence="3">Lysozyme inhibitor LprI family protein</fullName>
    </submittedName>
</protein>
<dbReference type="PANTHER" id="PTHR39176:SF1">
    <property type="entry name" value="PERIPLASMIC PROTEIN"/>
    <property type="match status" value="1"/>
</dbReference>
<dbReference type="Proteomes" id="UP001228139">
    <property type="component" value="Chromosome"/>
</dbReference>
<proteinExistence type="predicted"/>
<feature type="signal peptide" evidence="1">
    <location>
        <begin position="1"/>
        <end position="19"/>
    </location>
</feature>
<gene>
    <name evidence="3" type="ORF">Q3V30_18685</name>
</gene>
<keyword evidence="4" id="KW-1185">Reference proteome</keyword>
<organism evidence="3 4">
    <name type="scientific">Erwinia pyri</name>
    <dbReference type="NCBI Taxonomy" id="3062598"/>
    <lineage>
        <taxon>Bacteria</taxon>
        <taxon>Pseudomonadati</taxon>
        <taxon>Pseudomonadota</taxon>
        <taxon>Gammaproteobacteria</taxon>
        <taxon>Enterobacterales</taxon>
        <taxon>Erwiniaceae</taxon>
        <taxon>Erwinia</taxon>
    </lineage>
</organism>
<dbReference type="EMBL" id="CP132353">
    <property type="protein sequence ID" value="WLS78459.1"/>
    <property type="molecule type" value="Genomic_DNA"/>
</dbReference>
<evidence type="ECO:0000256" key="1">
    <source>
        <dbReference type="SAM" id="SignalP"/>
    </source>
</evidence>
<evidence type="ECO:0000259" key="2">
    <source>
        <dbReference type="Pfam" id="PF07007"/>
    </source>
</evidence>
<dbReference type="Pfam" id="PF07007">
    <property type="entry name" value="LprI"/>
    <property type="match status" value="1"/>
</dbReference>
<dbReference type="AlphaFoldDB" id="A0AA50DI95"/>
<dbReference type="RefSeq" id="WP_306208348.1">
    <property type="nucleotide sequence ID" value="NZ_CP132353.1"/>
</dbReference>
<sequence>MKKIALAIAALLFMFNAHATIHPIDAAQQSCLNKAATTLAMQRCFSAATVAWDKEMNQQYARLTALLNSEQQAKLKSAQRAWLKYRDSWLEAAKARLSDGGTQASLQAGAQEVTLVKNQALALKSLAQSCGNPDECN</sequence>
<name>A0AA50DI95_9GAMM</name>
<accession>A0AA50DI95</accession>
<feature type="domain" description="Lysozyme inhibitor LprI-like N-terminal" evidence="2">
    <location>
        <begin position="31"/>
        <end position="112"/>
    </location>
</feature>
<keyword evidence="1" id="KW-0732">Signal</keyword>
<reference evidence="3 4" key="1">
    <citation type="submission" date="2023-07" db="EMBL/GenBank/DDBJ databases">
        <title>Pathogenic bacteria of pear tree diseases.</title>
        <authorList>
            <person name="Zhang Z."/>
            <person name="He L."/>
            <person name="Huang R."/>
        </authorList>
    </citation>
    <scope>NUCLEOTIDE SEQUENCE [LARGE SCALE GENOMIC DNA]</scope>
    <source>
        <strain evidence="3 4">DE2</strain>
    </source>
</reference>
<feature type="chain" id="PRO_5041272809" evidence="1">
    <location>
        <begin position="20"/>
        <end position="137"/>
    </location>
</feature>
<dbReference type="Gene3D" id="1.20.1270.180">
    <property type="match status" value="1"/>
</dbReference>
<dbReference type="PANTHER" id="PTHR39176">
    <property type="entry name" value="PERIPLASMIC PROTEIN-RELATED"/>
    <property type="match status" value="1"/>
</dbReference>
<evidence type="ECO:0000313" key="3">
    <source>
        <dbReference type="EMBL" id="WLS78459.1"/>
    </source>
</evidence>